<dbReference type="Proteomes" id="UP000631653">
    <property type="component" value="Unassembled WGS sequence"/>
</dbReference>
<protein>
    <recommendedName>
        <fullName evidence="3">Endolytic peptidoglycan transglycosylase RlpA</fullName>
        <ecNumber evidence="3">4.2.2.-</ecNumber>
    </recommendedName>
</protein>
<evidence type="ECO:0000313" key="6">
    <source>
        <dbReference type="EMBL" id="NHN88909.1"/>
    </source>
</evidence>
<evidence type="ECO:0000313" key="7">
    <source>
        <dbReference type="Proteomes" id="UP000631653"/>
    </source>
</evidence>
<dbReference type="Gene3D" id="2.40.40.10">
    <property type="entry name" value="RlpA-like domain"/>
    <property type="match status" value="1"/>
</dbReference>
<evidence type="ECO:0000256" key="4">
    <source>
        <dbReference type="RuleBase" id="RU003495"/>
    </source>
</evidence>
<comment type="similarity">
    <text evidence="3 4">Belongs to the RlpA family.</text>
</comment>
<dbReference type="CDD" id="cd22268">
    <property type="entry name" value="DPBB_RlpA-like"/>
    <property type="match status" value="1"/>
</dbReference>
<comment type="caution">
    <text evidence="6">The sequence shown here is derived from an EMBL/GenBank/DDBJ whole genome shotgun (WGS) entry which is preliminary data.</text>
</comment>
<dbReference type="EC" id="4.2.2.-" evidence="3"/>
<dbReference type="InterPro" id="IPR012997">
    <property type="entry name" value="RplA"/>
</dbReference>
<evidence type="ECO:0000256" key="3">
    <source>
        <dbReference type="HAMAP-Rule" id="MF_02071"/>
    </source>
</evidence>
<comment type="function">
    <text evidence="3">Lytic transglycosylase with a strong preference for naked glycan strands that lack stem peptides.</text>
</comment>
<evidence type="ECO:0000259" key="5">
    <source>
        <dbReference type="Pfam" id="PF03330"/>
    </source>
</evidence>
<gene>
    <name evidence="3" type="primary">rlpA</name>
    <name evidence="6" type="ORF">GOB81_09725</name>
</gene>
<name>A0ABX0K1B4_9PROT</name>
<reference evidence="6 7" key="1">
    <citation type="journal article" date="2020" name="Int. J. Syst. Evol. Microbiol.">
        <title>Novel acetic acid bacteria from cider fermentations: Acetobacter conturbans sp. nov. and Acetobacter fallax sp. nov.</title>
        <authorList>
            <person name="Sombolestani A.S."/>
            <person name="Cleenwerck I."/>
            <person name="Cnockaert M."/>
            <person name="Borremans W."/>
            <person name="Wieme A.D."/>
            <person name="De Vuyst L."/>
            <person name="Vandamme P."/>
        </authorList>
    </citation>
    <scope>NUCLEOTIDE SEQUENCE [LARGE SCALE GENOMIC DNA]</scope>
    <source>
        <strain evidence="6 7">LMG 1627</strain>
    </source>
</reference>
<dbReference type="InterPro" id="IPR036908">
    <property type="entry name" value="RlpA-like_sf"/>
</dbReference>
<feature type="chain" id="PRO_5044947545" description="Endolytic peptidoglycan transglycosylase RlpA" evidence="3">
    <location>
        <begin position="30"/>
        <end position="176"/>
    </location>
</feature>
<dbReference type="RefSeq" id="WP_408736918.1">
    <property type="nucleotide sequence ID" value="NZ_WOSY01000008.1"/>
</dbReference>
<evidence type="ECO:0000256" key="2">
    <source>
        <dbReference type="ARBA" id="ARBA00023316"/>
    </source>
</evidence>
<accession>A0ABX0K1B4</accession>
<keyword evidence="3" id="KW-0732">Signal</keyword>
<dbReference type="SUPFAM" id="SSF50685">
    <property type="entry name" value="Barwin-like endoglucanases"/>
    <property type="match status" value="1"/>
</dbReference>
<dbReference type="HAMAP" id="MF_02071">
    <property type="entry name" value="RlpA"/>
    <property type="match status" value="1"/>
</dbReference>
<dbReference type="InterPro" id="IPR009009">
    <property type="entry name" value="RlpA-like_DPBB"/>
</dbReference>
<feature type="signal peptide" evidence="3">
    <location>
        <begin position="1"/>
        <end position="29"/>
    </location>
</feature>
<keyword evidence="7" id="KW-1185">Reference proteome</keyword>
<keyword evidence="2 3" id="KW-0961">Cell wall biogenesis/degradation</keyword>
<dbReference type="EMBL" id="WOSY01000008">
    <property type="protein sequence ID" value="NHN88909.1"/>
    <property type="molecule type" value="Genomic_DNA"/>
</dbReference>
<feature type="domain" description="RlpA-like protein double-psi beta-barrel" evidence="5">
    <location>
        <begin position="71"/>
        <end position="160"/>
    </location>
</feature>
<dbReference type="NCBIfam" id="TIGR00413">
    <property type="entry name" value="rlpA"/>
    <property type="match status" value="1"/>
</dbReference>
<dbReference type="Pfam" id="PF03330">
    <property type="entry name" value="DPBB_1"/>
    <property type="match status" value="1"/>
</dbReference>
<organism evidence="6 7">
    <name type="scientific">Acetobacter conturbans</name>
    <dbReference type="NCBI Taxonomy" id="1737472"/>
    <lineage>
        <taxon>Bacteria</taxon>
        <taxon>Pseudomonadati</taxon>
        <taxon>Pseudomonadota</taxon>
        <taxon>Alphaproteobacteria</taxon>
        <taxon>Acetobacterales</taxon>
        <taxon>Acetobacteraceae</taxon>
        <taxon>Acetobacter</taxon>
    </lineage>
</organism>
<dbReference type="InterPro" id="IPR034718">
    <property type="entry name" value="RlpA"/>
</dbReference>
<dbReference type="PANTHER" id="PTHR34183:SF1">
    <property type="entry name" value="ENDOLYTIC PEPTIDOGLYCAN TRANSGLYCOSYLASE RLPA"/>
    <property type="match status" value="1"/>
</dbReference>
<sequence length="176" mass="18503" precursor="true">MIFLRGKKSSGFLAVLTLLYASSGMSARAASPQKASLLADAASPPTSWASSVRAALSRRSAEVASAGHQIQHGMASWYGGRFAKRRTSNGERFDPVQLTAAHPSAPLGSKLLVRSEESGKAIVVTVNDRGPFARGRIIDLSHAAAQELGMLSKGVAHVTVRPLTNEEAVEVAQAPE</sequence>
<dbReference type="PANTHER" id="PTHR34183">
    <property type="entry name" value="ENDOLYTIC PEPTIDOGLYCAN TRANSGLYCOSYLASE RLPA"/>
    <property type="match status" value="1"/>
</dbReference>
<evidence type="ECO:0000256" key="1">
    <source>
        <dbReference type="ARBA" id="ARBA00023239"/>
    </source>
</evidence>
<proteinExistence type="inferred from homology"/>
<keyword evidence="1 3" id="KW-0456">Lyase</keyword>